<dbReference type="InterPro" id="IPR005349">
    <property type="entry name" value="TMEM14"/>
</dbReference>
<dbReference type="GO" id="GO:0016020">
    <property type="term" value="C:membrane"/>
    <property type="evidence" value="ECO:0007669"/>
    <property type="project" value="UniProtKB-SubCell"/>
</dbReference>
<dbReference type="Gene3D" id="1.10.10.1740">
    <property type="entry name" value="Transmembrane protein 14-like"/>
    <property type="match status" value="1"/>
</dbReference>
<evidence type="ECO:0000256" key="4">
    <source>
        <dbReference type="ARBA" id="ARBA00022989"/>
    </source>
</evidence>
<feature type="transmembrane region" description="Helical" evidence="6">
    <location>
        <begin position="33"/>
        <end position="51"/>
    </location>
</feature>
<evidence type="ECO:0000256" key="3">
    <source>
        <dbReference type="ARBA" id="ARBA00022692"/>
    </source>
</evidence>
<sequence length="109" mass="11137">MAPTGQAHFDLAMGVLCSMGGAMGYAKKKSVPSLIGGLAFGAAYIGTAYTINDIDGYKGHAAGLATSALLTAVMGSRFAKYKKFMPAGLLAGAGLMGVLYHSKKVGEWS</sequence>
<dbReference type="Pfam" id="PF03647">
    <property type="entry name" value="Tmemb_14"/>
    <property type="match status" value="1"/>
</dbReference>
<accession>A0A7S0X144</accession>
<organism evidence="7">
    <name type="scientific">Chlamydomonas leiostraca</name>
    <dbReference type="NCBI Taxonomy" id="1034604"/>
    <lineage>
        <taxon>Eukaryota</taxon>
        <taxon>Viridiplantae</taxon>
        <taxon>Chlorophyta</taxon>
        <taxon>core chlorophytes</taxon>
        <taxon>Chlorophyceae</taxon>
        <taxon>CS clade</taxon>
        <taxon>Chlamydomonadales</taxon>
        <taxon>Chlamydomonadaceae</taxon>
        <taxon>Chlamydomonas</taxon>
    </lineage>
</organism>
<protein>
    <recommendedName>
        <fullName evidence="8">Transmembrane protein 14C</fullName>
    </recommendedName>
</protein>
<evidence type="ECO:0008006" key="8">
    <source>
        <dbReference type="Google" id="ProtNLM"/>
    </source>
</evidence>
<feature type="transmembrane region" description="Helical" evidence="6">
    <location>
        <begin position="84"/>
        <end position="102"/>
    </location>
</feature>
<dbReference type="InterPro" id="IPR044890">
    <property type="entry name" value="TMEM14_sf"/>
</dbReference>
<dbReference type="EMBL" id="HBFB01032485">
    <property type="protein sequence ID" value="CAD8693984.1"/>
    <property type="molecule type" value="Transcribed_RNA"/>
</dbReference>
<keyword evidence="4 6" id="KW-1133">Transmembrane helix</keyword>
<gene>
    <name evidence="7" type="ORF">CLEI1391_LOCUS18167</name>
</gene>
<evidence type="ECO:0000313" key="7">
    <source>
        <dbReference type="EMBL" id="CAD8693984.1"/>
    </source>
</evidence>
<evidence type="ECO:0000256" key="2">
    <source>
        <dbReference type="ARBA" id="ARBA00007590"/>
    </source>
</evidence>
<dbReference type="PANTHER" id="PTHR12668:SF53">
    <property type="entry name" value="TMEM14 PROTEIN HOMOLOG YJR085C"/>
    <property type="match status" value="1"/>
</dbReference>
<reference evidence="7" key="1">
    <citation type="submission" date="2021-01" db="EMBL/GenBank/DDBJ databases">
        <authorList>
            <person name="Corre E."/>
            <person name="Pelletier E."/>
            <person name="Niang G."/>
            <person name="Scheremetjew M."/>
            <person name="Finn R."/>
            <person name="Kale V."/>
            <person name="Holt S."/>
            <person name="Cochrane G."/>
            <person name="Meng A."/>
            <person name="Brown T."/>
            <person name="Cohen L."/>
        </authorList>
    </citation>
    <scope>NUCLEOTIDE SEQUENCE</scope>
    <source>
        <strain evidence="7">SAG 11-49</strain>
    </source>
</reference>
<evidence type="ECO:0000256" key="5">
    <source>
        <dbReference type="ARBA" id="ARBA00023136"/>
    </source>
</evidence>
<comment type="similarity">
    <text evidence="2">Belongs to the TMEM14 family.</text>
</comment>
<keyword evidence="5 6" id="KW-0472">Membrane</keyword>
<dbReference type="PANTHER" id="PTHR12668">
    <property type="entry name" value="TRANSMEMBRANE PROTEIN 14, 15"/>
    <property type="match status" value="1"/>
</dbReference>
<comment type="subcellular location">
    <subcellularLocation>
        <location evidence="1">Membrane</location>
    </subcellularLocation>
</comment>
<name>A0A7S0X144_9CHLO</name>
<evidence type="ECO:0000256" key="6">
    <source>
        <dbReference type="SAM" id="Phobius"/>
    </source>
</evidence>
<evidence type="ECO:0000256" key="1">
    <source>
        <dbReference type="ARBA" id="ARBA00004370"/>
    </source>
</evidence>
<keyword evidence="3 6" id="KW-0812">Transmembrane</keyword>
<proteinExistence type="inferred from homology"/>
<dbReference type="AlphaFoldDB" id="A0A7S0X144"/>